<dbReference type="Proteomes" id="UP000178374">
    <property type="component" value="Unassembled WGS sequence"/>
</dbReference>
<name>A0A1F6W607_9BACT</name>
<dbReference type="STRING" id="1801750.A3B85_03010"/>
<proteinExistence type="predicted"/>
<keyword evidence="1" id="KW-1133">Transmembrane helix</keyword>
<evidence type="ECO:0000256" key="1">
    <source>
        <dbReference type="SAM" id="Phobius"/>
    </source>
</evidence>
<evidence type="ECO:0000313" key="3">
    <source>
        <dbReference type="Proteomes" id="UP000178374"/>
    </source>
</evidence>
<organism evidence="2 3">
    <name type="scientific">Candidatus Nomurabacteria bacterium RIFCSPHIGHO2_02_FULL_37_13</name>
    <dbReference type="NCBI Taxonomy" id="1801750"/>
    <lineage>
        <taxon>Bacteria</taxon>
        <taxon>Candidatus Nomuraibacteriota</taxon>
    </lineage>
</organism>
<reference evidence="2 3" key="1">
    <citation type="journal article" date="2016" name="Nat. Commun.">
        <title>Thousands of microbial genomes shed light on interconnected biogeochemical processes in an aquifer system.</title>
        <authorList>
            <person name="Anantharaman K."/>
            <person name="Brown C.T."/>
            <person name="Hug L.A."/>
            <person name="Sharon I."/>
            <person name="Castelle C.J."/>
            <person name="Probst A.J."/>
            <person name="Thomas B.C."/>
            <person name="Singh A."/>
            <person name="Wilkins M.J."/>
            <person name="Karaoz U."/>
            <person name="Brodie E.L."/>
            <person name="Williams K.H."/>
            <person name="Hubbard S.S."/>
            <person name="Banfield J.F."/>
        </authorList>
    </citation>
    <scope>NUCLEOTIDE SEQUENCE [LARGE SCALE GENOMIC DNA]</scope>
</reference>
<keyword evidence="1" id="KW-0812">Transmembrane</keyword>
<comment type="caution">
    <text evidence="2">The sequence shown here is derived from an EMBL/GenBank/DDBJ whole genome shotgun (WGS) entry which is preliminary data.</text>
</comment>
<gene>
    <name evidence="2" type="ORF">A3B85_03010</name>
</gene>
<protein>
    <submittedName>
        <fullName evidence="2">Uncharacterized protein</fullName>
    </submittedName>
</protein>
<feature type="transmembrane region" description="Helical" evidence="1">
    <location>
        <begin position="16"/>
        <end position="36"/>
    </location>
</feature>
<dbReference type="EMBL" id="MFUA01000013">
    <property type="protein sequence ID" value="OGI77196.1"/>
    <property type="molecule type" value="Genomic_DNA"/>
</dbReference>
<keyword evidence="1" id="KW-0472">Membrane</keyword>
<accession>A0A1F6W607</accession>
<sequence length="201" mass="22637">MKINQYIRQAQYKKGFASIILIGVIVLVALGGYFTLKAKQKSSPEQTSTTATDQKVYTISDTNKSTTNQLIAESKIIESLKTNWQSIQALIPFRPGHPGTVAWLSPYSVQFIGKNNLLVGFEDGYNPGVAVLNFNNDQFKILETFKNQAVFTFSDWQSLINKYGNSSYPVSTYTVSLLRNKQIVSFQDLINVPENIFLKNY</sequence>
<dbReference type="AlphaFoldDB" id="A0A1F6W607"/>
<evidence type="ECO:0000313" key="2">
    <source>
        <dbReference type="EMBL" id="OGI77196.1"/>
    </source>
</evidence>